<evidence type="ECO:0000256" key="3">
    <source>
        <dbReference type="ARBA" id="ARBA00022722"/>
    </source>
</evidence>
<keyword evidence="5" id="KW-0460">Magnesium</keyword>
<feature type="transmembrane region" description="Helical" evidence="6">
    <location>
        <begin position="70"/>
        <end position="89"/>
    </location>
</feature>
<gene>
    <name evidence="8" type="ORF">E3A20_01600</name>
</gene>
<feature type="transmembrane region" description="Helical" evidence="6">
    <location>
        <begin position="44"/>
        <end position="63"/>
    </location>
</feature>
<keyword evidence="6" id="KW-0472">Membrane</keyword>
<dbReference type="InterPro" id="IPR029060">
    <property type="entry name" value="PIN-like_dom_sf"/>
</dbReference>
<dbReference type="AlphaFoldDB" id="A0A5C6MBW3"/>
<evidence type="ECO:0000256" key="1">
    <source>
        <dbReference type="ARBA" id="ARBA00001946"/>
    </source>
</evidence>
<evidence type="ECO:0000256" key="4">
    <source>
        <dbReference type="ARBA" id="ARBA00022801"/>
    </source>
</evidence>
<dbReference type="GO" id="GO:0016787">
    <property type="term" value="F:hydrolase activity"/>
    <property type="evidence" value="ECO:0007669"/>
    <property type="project" value="UniProtKB-KW"/>
</dbReference>
<evidence type="ECO:0000256" key="2">
    <source>
        <dbReference type="ARBA" id="ARBA00022679"/>
    </source>
</evidence>
<evidence type="ECO:0000259" key="7">
    <source>
        <dbReference type="PROSITE" id="PS50926"/>
    </source>
</evidence>
<protein>
    <submittedName>
        <fullName evidence="8">PIN/TRAM domain-containing protein</fullName>
    </submittedName>
</protein>
<sequence>MLLIFLRVAYLLICAGAILAYISTETVAGKTALMPPVIENNKALAFFVLLFISQFVTIGDLLIRRKRIEVISSVYFGILIGVLLAYLMIQALTPVVPPDSGYHTLVVLLTLLILPYLCVSLLLQTKDDFRFVIPYVEFQRDLKSGRPLVVDSSSLIDGRIADVVETQIIESQLIVPDFVLAEVQEIADSSDKNRRVRGRRGLEVLAKIQQSTHVDVKVVETSRNEFRMMTVDQKVVALAKQMRGGVITNDFNLNKVASVQGIPVINLNDVANALKPRHIPGERLNIRVIRDGDGPGQGVGYLDDGTMVVCENASALAGRDIAVTVTSVLQNSAGRMIFGKLAYRPGEQPPA</sequence>
<organism evidence="8 9">
    <name type="scientific">Planctomyces bekefii</name>
    <dbReference type="NCBI Taxonomy" id="1653850"/>
    <lineage>
        <taxon>Bacteria</taxon>
        <taxon>Pseudomonadati</taxon>
        <taxon>Planctomycetota</taxon>
        <taxon>Planctomycetia</taxon>
        <taxon>Planctomycetales</taxon>
        <taxon>Planctomycetaceae</taxon>
        <taxon>Planctomyces</taxon>
    </lineage>
</organism>
<dbReference type="PROSITE" id="PS50926">
    <property type="entry name" value="TRAM"/>
    <property type="match status" value="1"/>
</dbReference>
<evidence type="ECO:0000313" key="8">
    <source>
        <dbReference type="EMBL" id="TWW12409.1"/>
    </source>
</evidence>
<name>A0A5C6MBW3_9PLAN</name>
<dbReference type="PANTHER" id="PTHR11603:SF147">
    <property type="entry name" value="MEMBRANE PROTEIN"/>
    <property type="match status" value="1"/>
</dbReference>
<dbReference type="InterPro" id="IPR002792">
    <property type="entry name" value="TRAM_dom"/>
</dbReference>
<dbReference type="PANTHER" id="PTHR11603">
    <property type="entry name" value="AAA FAMILY ATPASE"/>
    <property type="match status" value="1"/>
</dbReference>
<comment type="cofactor">
    <cofactor evidence="1">
        <name>Mg(2+)</name>
        <dbReference type="ChEBI" id="CHEBI:18420"/>
    </cofactor>
</comment>
<dbReference type="InterPro" id="IPR052041">
    <property type="entry name" value="Nucleic_acid_metab_PIN/TRAM"/>
</dbReference>
<reference evidence="8 9" key="1">
    <citation type="submission" date="2019-08" db="EMBL/GenBank/DDBJ databases">
        <title>100 year-old enigma solved: identification of Planctomyces bekefii, the type genus and species of the phylum Planctomycetes.</title>
        <authorList>
            <person name="Svetlana D.N."/>
            <person name="Overmann J."/>
        </authorList>
    </citation>
    <scope>NUCLEOTIDE SEQUENCE [LARGE SCALE GENOMIC DNA]</scope>
    <source>
        <strain evidence="8">Phe10_nw2017</strain>
    </source>
</reference>
<dbReference type="SMART" id="SM00670">
    <property type="entry name" value="PINc"/>
    <property type="match status" value="1"/>
</dbReference>
<evidence type="ECO:0000313" key="9">
    <source>
        <dbReference type="Proteomes" id="UP000321083"/>
    </source>
</evidence>
<keyword evidence="2" id="KW-0808">Transferase</keyword>
<keyword evidence="3" id="KW-0540">Nuclease</keyword>
<feature type="transmembrane region" description="Helical" evidence="6">
    <location>
        <begin position="101"/>
        <end position="123"/>
    </location>
</feature>
<comment type="caution">
    <text evidence="8">The sequence shown here is derived from an EMBL/GenBank/DDBJ whole genome shotgun (WGS) entry which is preliminary data.</text>
</comment>
<dbReference type="Proteomes" id="UP000321083">
    <property type="component" value="Unassembled WGS sequence"/>
</dbReference>
<keyword evidence="9" id="KW-1185">Reference proteome</keyword>
<dbReference type="EMBL" id="SRHE01000014">
    <property type="protein sequence ID" value="TWW12409.1"/>
    <property type="molecule type" value="Genomic_DNA"/>
</dbReference>
<accession>A0A5C6MBW3</accession>
<reference evidence="8 9" key="2">
    <citation type="submission" date="2019-08" db="EMBL/GenBank/DDBJ databases">
        <authorList>
            <person name="Henke P."/>
        </authorList>
    </citation>
    <scope>NUCLEOTIDE SEQUENCE [LARGE SCALE GENOMIC DNA]</scope>
    <source>
        <strain evidence="8">Phe10_nw2017</strain>
    </source>
</reference>
<feature type="domain" description="TRAM" evidence="7">
    <location>
        <begin position="277"/>
        <end position="339"/>
    </location>
</feature>
<keyword evidence="6" id="KW-0812">Transmembrane</keyword>
<evidence type="ECO:0000256" key="5">
    <source>
        <dbReference type="ARBA" id="ARBA00022842"/>
    </source>
</evidence>
<dbReference type="CDD" id="cd09877">
    <property type="entry name" value="PIN_YacL-like"/>
    <property type="match status" value="1"/>
</dbReference>
<keyword evidence="6" id="KW-1133">Transmembrane helix</keyword>
<proteinExistence type="predicted"/>
<dbReference type="GO" id="GO:0004518">
    <property type="term" value="F:nuclease activity"/>
    <property type="evidence" value="ECO:0007669"/>
    <property type="project" value="UniProtKB-KW"/>
</dbReference>
<evidence type="ECO:0000256" key="6">
    <source>
        <dbReference type="SAM" id="Phobius"/>
    </source>
</evidence>
<dbReference type="SUPFAM" id="SSF88723">
    <property type="entry name" value="PIN domain-like"/>
    <property type="match status" value="1"/>
</dbReference>
<dbReference type="Gene3D" id="3.40.50.1010">
    <property type="entry name" value="5'-nuclease"/>
    <property type="match status" value="1"/>
</dbReference>
<dbReference type="GO" id="GO:0016740">
    <property type="term" value="F:transferase activity"/>
    <property type="evidence" value="ECO:0007669"/>
    <property type="project" value="UniProtKB-KW"/>
</dbReference>
<dbReference type="Pfam" id="PF01850">
    <property type="entry name" value="PIN"/>
    <property type="match status" value="1"/>
</dbReference>
<dbReference type="InterPro" id="IPR002716">
    <property type="entry name" value="PIN_dom"/>
</dbReference>
<keyword evidence="4" id="KW-0378">Hydrolase</keyword>